<dbReference type="Pfam" id="PF01400">
    <property type="entry name" value="Astacin"/>
    <property type="match status" value="1"/>
</dbReference>
<accession>A0A087U2I8</accession>
<feature type="binding site" evidence="3">
    <location>
        <position position="143"/>
    </location>
    <ligand>
        <name>Zn(2+)</name>
        <dbReference type="ChEBI" id="CHEBI:29105"/>
        <note>catalytic</note>
    </ligand>
</feature>
<feature type="non-terminal residue" evidence="6">
    <location>
        <position position="245"/>
    </location>
</feature>
<keyword evidence="3 4" id="KW-0862">Zinc</keyword>
<dbReference type="STRING" id="407821.A0A087U2I8"/>
<dbReference type="Proteomes" id="UP000054359">
    <property type="component" value="Unassembled WGS sequence"/>
</dbReference>
<comment type="cofactor">
    <cofactor evidence="3 4">
        <name>Zn(2+)</name>
        <dbReference type="ChEBI" id="CHEBI:29105"/>
    </cofactor>
    <text evidence="3 4">Binds 1 zinc ion per subunit.</text>
</comment>
<dbReference type="GO" id="GO:0008270">
    <property type="term" value="F:zinc ion binding"/>
    <property type="evidence" value="ECO:0007669"/>
    <property type="project" value="UniProtKB-UniRule"/>
</dbReference>
<evidence type="ECO:0000256" key="1">
    <source>
        <dbReference type="ARBA" id="ARBA00011245"/>
    </source>
</evidence>
<feature type="binding site" evidence="3">
    <location>
        <position position="153"/>
    </location>
    <ligand>
        <name>Zn(2+)</name>
        <dbReference type="ChEBI" id="CHEBI:29105"/>
        <note>catalytic</note>
    </ligand>
</feature>
<keyword evidence="3 4" id="KW-0378">Hydrolase</keyword>
<keyword evidence="3 4" id="KW-0479">Metal-binding</keyword>
<keyword evidence="7" id="KW-1185">Reference proteome</keyword>
<dbReference type="GO" id="GO:0004222">
    <property type="term" value="F:metalloendopeptidase activity"/>
    <property type="evidence" value="ECO:0007669"/>
    <property type="project" value="UniProtKB-UniRule"/>
</dbReference>
<keyword evidence="3 4" id="KW-0482">Metalloprotease</keyword>
<dbReference type="AlphaFoldDB" id="A0A087U2I8"/>
<evidence type="ECO:0000256" key="2">
    <source>
        <dbReference type="ARBA" id="ARBA00025529"/>
    </source>
</evidence>
<dbReference type="Gene3D" id="3.40.390.10">
    <property type="entry name" value="Collagenase (Catalytic Domain)"/>
    <property type="match status" value="1"/>
</dbReference>
<dbReference type="InterPro" id="IPR034035">
    <property type="entry name" value="Astacin-like_dom"/>
</dbReference>
<dbReference type="EMBL" id="KK117846">
    <property type="protein sequence ID" value="KFM71577.1"/>
    <property type="molecule type" value="Genomic_DNA"/>
</dbReference>
<dbReference type="InterPro" id="IPR001506">
    <property type="entry name" value="Peptidase_M12A"/>
</dbReference>
<feature type="signal peptide" evidence="4">
    <location>
        <begin position="1"/>
        <end position="25"/>
    </location>
</feature>
<sequence length="245" mass="28540">MWILRQDVNSMKTLIFSLLLVVAWATPVVKNPMINEGLFEGDIMGIDPDADRNAVPRDSQRWPNGVVPYEVDEAIYPIWDLLMKSMRHIEERSCIRFKPRTNEKDYLRIVQANGCWSFWGRLGNGEQKVSLGRGCEFLGTVVHELLHALGFIHEQNRSDRDNYLIINWHNISPQWHYAFRLLKPHENRLLTPFDYDSVMLYGETAFSIDGKKKSMEAKDGRHLPDWKSGMSASDEKRLKILYNCE</sequence>
<evidence type="ECO:0000313" key="7">
    <source>
        <dbReference type="Proteomes" id="UP000054359"/>
    </source>
</evidence>
<dbReference type="OrthoDB" id="291007at2759"/>
<dbReference type="PRINTS" id="PR00480">
    <property type="entry name" value="ASTACIN"/>
</dbReference>
<keyword evidence="4" id="KW-0732">Signal</keyword>
<keyword evidence="3 4" id="KW-0645">Protease</keyword>
<comment type="subunit">
    <text evidence="1">Monomer.</text>
</comment>
<dbReference type="PROSITE" id="PS51864">
    <property type="entry name" value="ASTACIN"/>
    <property type="match status" value="1"/>
</dbReference>
<reference evidence="6 7" key="1">
    <citation type="submission" date="2013-11" db="EMBL/GenBank/DDBJ databases">
        <title>Genome sequencing of Stegodyphus mimosarum.</title>
        <authorList>
            <person name="Bechsgaard J."/>
        </authorList>
    </citation>
    <scope>NUCLEOTIDE SEQUENCE [LARGE SCALE GENOMIC DNA]</scope>
</reference>
<name>A0A087U2I8_STEMI</name>
<comment type="function">
    <text evidence="2">Zinc metalloprotease. Provoques deadhesion of endothelial cells from cell cultures, and also degradation of fibronectin, fibrinogen and gelatin in vitro. Its role in the venom is not fully understood but it might act as a spreading factor that facilitates diffusion of other venom toxins. Alternatively, it might be involved in the proteolytic processing of other venom toxins or it might play a role in extra-oral digestion of prey.</text>
</comment>
<evidence type="ECO:0000256" key="4">
    <source>
        <dbReference type="RuleBase" id="RU361183"/>
    </source>
</evidence>
<comment type="caution">
    <text evidence="3">Lacks conserved residue(s) required for the propagation of feature annotation.</text>
</comment>
<dbReference type="SUPFAM" id="SSF55486">
    <property type="entry name" value="Metalloproteases ('zincins'), catalytic domain"/>
    <property type="match status" value="1"/>
</dbReference>
<feature type="active site" evidence="3">
    <location>
        <position position="144"/>
    </location>
</feature>
<feature type="binding site" evidence="3">
    <location>
        <position position="147"/>
    </location>
    <ligand>
        <name>Zn(2+)</name>
        <dbReference type="ChEBI" id="CHEBI:29105"/>
        <note>catalytic</note>
    </ligand>
</feature>
<dbReference type="PANTHER" id="PTHR10127">
    <property type="entry name" value="DISCOIDIN, CUB, EGF, LAMININ , AND ZINC METALLOPROTEASE DOMAIN CONTAINING"/>
    <property type="match status" value="1"/>
</dbReference>
<dbReference type="EC" id="3.4.24.-" evidence="4"/>
<dbReference type="GO" id="GO:0006508">
    <property type="term" value="P:proteolysis"/>
    <property type="evidence" value="ECO:0007669"/>
    <property type="project" value="UniProtKB-KW"/>
</dbReference>
<dbReference type="OMA" id="WDLLMKS"/>
<dbReference type="MEROPS" id="M12.032"/>
<dbReference type="CDD" id="cd04280">
    <property type="entry name" value="ZnMc_astacin_like"/>
    <property type="match status" value="1"/>
</dbReference>
<evidence type="ECO:0000259" key="5">
    <source>
        <dbReference type="PROSITE" id="PS51864"/>
    </source>
</evidence>
<dbReference type="PANTHER" id="PTHR10127:SF883">
    <property type="entry name" value="ZINC METALLOPROTEINASE NAS-8"/>
    <property type="match status" value="1"/>
</dbReference>
<feature type="chain" id="PRO_5005106663" description="Metalloendopeptidase" evidence="4">
    <location>
        <begin position="26"/>
        <end position="245"/>
    </location>
</feature>
<evidence type="ECO:0000313" key="6">
    <source>
        <dbReference type="EMBL" id="KFM71577.1"/>
    </source>
</evidence>
<protein>
    <recommendedName>
        <fullName evidence="4">Metalloendopeptidase</fullName>
        <ecNumber evidence="4">3.4.24.-</ecNumber>
    </recommendedName>
</protein>
<dbReference type="SMART" id="SM00235">
    <property type="entry name" value="ZnMc"/>
    <property type="match status" value="1"/>
</dbReference>
<proteinExistence type="predicted"/>
<evidence type="ECO:0000256" key="3">
    <source>
        <dbReference type="PROSITE-ProRule" id="PRU01211"/>
    </source>
</evidence>
<feature type="domain" description="Peptidase M12A" evidence="5">
    <location>
        <begin position="53"/>
        <end position="245"/>
    </location>
</feature>
<organism evidence="6 7">
    <name type="scientific">Stegodyphus mimosarum</name>
    <name type="common">African social velvet spider</name>
    <dbReference type="NCBI Taxonomy" id="407821"/>
    <lineage>
        <taxon>Eukaryota</taxon>
        <taxon>Metazoa</taxon>
        <taxon>Ecdysozoa</taxon>
        <taxon>Arthropoda</taxon>
        <taxon>Chelicerata</taxon>
        <taxon>Arachnida</taxon>
        <taxon>Araneae</taxon>
        <taxon>Araneomorphae</taxon>
        <taxon>Entelegynae</taxon>
        <taxon>Eresoidea</taxon>
        <taxon>Eresidae</taxon>
        <taxon>Stegodyphus</taxon>
    </lineage>
</organism>
<dbReference type="InterPro" id="IPR006026">
    <property type="entry name" value="Peptidase_Metallo"/>
</dbReference>
<gene>
    <name evidence="6" type="ORF">X975_02582</name>
</gene>
<dbReference type="InterPro" id="IPR024079">
    <property type="entry name" value="MetalloPept_cat_dom_sf"/>
</dbReference>